<keyword evidence="8 13" id="KW-0808">Transferase</keyword>
<feature type="binding site" evidence="13 14">
    <location>
        <begin position="23"/>
        <end position="25"/>
    </location>
    <ligand>
        <name>substrate</name>
    </ligand>
</feature>
<dbReference type="FunFam" id="3.40.50.1260:FF:000006">
    <property type="entry name" value="Phosphoglycerate kinase"/>
    <property type="match status" value="1"/>
</dbReference>
<keyword evidence="11 13" id="KW-0067">ATP-binding</keyword>
<dbReference type="GO" id="GO:0004618">
    <property type="term" value="F:phosphoglycerate kinase activity"/>
    <property type="evidence" value="ECO:0007669"/>
    <property type="project" value="UniProtKB-UniRule"/>
</dbReference>
<dbReference type="PANTHER" id="PTHR11406:SF23">
    <property type="entry name" value="PHOSPHOGLYCERATE KINASE 1, CHLOROPLASTIC-RELATED"/>
    <property type="match status" value="1"/>
</dbReference>
<keyword evidence="12 13" id="KW-0324">Glycolysis</keyword>
<evidence type="ECO:0000256" key="16">
    <source>
        <dbReference type="RuleBase" id="RU000532"/>
    </source>
</evidence>
<dbReference type="EMBL" id="LT840185">
    <property type="protein sequence ID" value="SMF60762.1"/>
    <property type="molecule type" value="Genomic_DNA"/>
</dbReference>
<dbReference type="PRINTS" id="PR00477">
    <property type="entry name" value="PHGLYCKINASE"/>
</dbReference>
<comment type="caution">
    <text evidence="13">Lacks conserved residue(s) required for the propagation of feature annotation.</text>
</comment>
<dbReference type="SUPFAM" id="SSF53748">
    <property type="entry name" value="Phosphoglycerate kinase"/>
    <property type="match status" value="1"/>
</dbReference>
<comment type="pathway">
    <text evidence="2 13">Carbohydrate degradation; glycolysis; pyruvate from D-glyceraldehyde 3-phosphate: step 2/5.</text>
</comment>
<reference evidence="18" key="1">
    <citation type="submission" date="2017-04" db="EMBL/GenBank/DDBJ databases">
        <authorList>
            <person name="Varghese N."/>
            <person name="Submissions S."/>
        </authorList>
    </citation>
    <scope>NUCLEOTIDE SEQUENCE [LARGE SCALE GENOMIC DNA]</scope>
    <source>
        <strain evidence="18">Dd16</strain>
    </source>
</reference>
<evidence type="ECO:0000256" key="1">
    <source>
        <dbReference type="ARBA" id="ARBA00000642"/>
    </source>
</evidence>
<evidence type="ECO:0000256" key="6">
    <source>
        <dbReference type="ARBA" id="ARBA00016471"/>
    </source>
</evidence>
<evidence type="ECO:0000256" key="11">
    <source>
        <dbReference type="ARBA" id="ARBA00022840"/>
    </source>
</evidence>
<comment type="similarity">
    <text evidence="3 13 16">Belongs to the phosphoglycerate kinase family.</text>
</comment>
<feature type="binding site" evidence="13">
    <location>
        <position position="153"/>
    </location>
    <ligand>
        <name>substrate</name>
    </ligand>
</feature>
<dbReference type="GO" id="GO:0043531">
    <property type="term" value="F:ADP binding"/>
    <property type="evidence" value="ECO:0007669"/>
    <property type="project" value="TreeGrafter"/>
</dbReference>
<dbReference type="InterPro" id="IPR036043">
    <property type="entry name" value="Phosphoglycerate_kinase_sf"/>
</dbReference>
<evidence type="ECO:0000256" key="2">
    <source>
        <dbReference type="ARBA" id="ARBA00004838"/>
    </source>
</evidence>
<evidence type="ECO:0000256" key="4">
    <source>
        <dbReference type="ARBA" id="ARBA00011245"/>
    </source>
</evidence>
<feature type="binding site" evidence="13 15">
    <location>
        <position position="326"/>
    </location>
    <ligand>
        <name>ATP</name>
        <dbReference type="ChEBI" id="CHEBI:30616"/>
    </ligand>
</feature>
<feature type="binding site" evidence="13 15">
    <location>
        <position position="203"/>
    </location>
    <ligand>
        <name>ATP</name>
        <dbReference type="ChEBI" id="CHEBI:30616"/>
    </ligand>
</feature>
<dbReference type="GO" id="GO:0005829">
    <property type="term" value="C:cytosol"/>
    <property type="evidence" value="ECO:0007669"/>
    <property type="project" value="TreeGrafter"/>
</dbReference>
<feature type="binding site" evidence="14">
    <location>
        <position position="38"/>
    </location>
    <ligand>
        <name>(2R)-3-phosphoglycerate</name>
        <dbReference type="ChEBI" id="CHEBI:58272"/>
    </ligand>
</feature>
<feature type="binding site" evidence="14">
    <location>
        <position position="120"/>
    </location>
    <ligand>
        <name>(2R)-3-phosphoglycerate</name>
        <dbReference type="ChEBI" id="CHEBI:58272"/>
    </ligand>
</feature>
<dbReference type="GO" id="GO:0006096">
    <property type="term" value="P:glycolytic process"/>
    <property type="evidence" value="ECO:0007669"/>
    <property type="project" value="UniProtKB-UniRule"/>
</dbReference>
<name>A0A1X7FXZ0_9SPHN</name>
<comment type="subcellular location">
    <subcellularLocation>
        <location evidence="13">Cytoplasm</location>
    </subcellularLocation>
</comment>
<evidence type="ECO:0000256" key="15">
    <source>
        <dbReference type="PIRSR" id="PIRSR000724-2"/>
    </source>
</evidence>
<evidence type="ECO:0000256" key="13">
    <source>
        <dbReference type="HAMAP-Rule" id="MF_00145"/>
    </source>
</evidence>
<evidence type="ECO:0000313" key="18">
    <source>
        <dbReference type="Proteomes" id="UP000192934"/>
    </source>
</evidence>
<dbReference type="OrthoDB" id="9808460at2"/>
<keyword evidence="7 13" id="KW-0963">Cytoplasm</keyword>
<feature type="binding site" evidence="13">
    <location>
        <position position="38"/>
    </location>
    <ligand>
        <name>substrate</name>
    </ligand>
</feature>
<comment type="subunit">
    <text evidence="4 13">Monomer.</text>
</comment>
<evidence type="ECO:0000256" key="8">
    <source>
        <dbReference type="ARBA" id="ARBA00022679"/>
    </source>
</evidence>
<dbReference type="InterPro" id="IPR001576">
    <property type="entry name" value="Phosphoglycerate_kinase"/>
</dbReference>
<dbReference type="STRING" id="941907.SAMN06295910_0053"/>
<evidence type="ECO:0000256" key="14">
    <source>
        <dbReference type="PIRSR" id="PIRSR000724-1"/>
    </source>
</evidence>
<accession>A0A1X7FXZ0</accession>
<dbReference type="Gene3D" id="3.40.50.1260">
    <property type="entry name" value="Phosphoglycerate kinase, N-terminal domain"/>
    <property type="match status" value="2"/>
</dbReference>
<feature type="binding site" evidence="13 15">
    <location>
        <begin position="356"/>
        <end position="359"/>
    </location>
    <ligand>
        <name>ATP</name>
        <dbReference type="ChEBI" id="CHEBI:30616"/>
    </ligand>
</feature>
<protein>
    <recommendedName>
        <fullName evidence="6 13">Phosphoglycerate kinase</fullName>
        <ecNumber evidence="5 13">2.7.2.3</ecNumber>
    </recommendedName>
</protein>
<keyword evidence="10 13" id="KW-0418">Kinase</keyword>
<keyword evidence="9 13" id="KW-0547">Nucleotide-binding</keyword>
<keyword evidence="18" id="KW-1185">Reference proteome</keyword>
<proteinExistence type="inferred from homology"/>
<gene>
    <name evidence="13" type="primary">pgk</name>
    <name evidence="17" type="ORF">SAMN06295910_0053</name>
</gene>
<dbReference type="Proteomes" id="UP000192934">
    <property type="component" value="Chromosome I"/>
</dbReference>
<evidence type="ECO:0000256" key="10">
    <source>
        <dbReference type="ARBA" id="ARBA00022777"/>
    </source>
</evidence>
<dbReference type="FunFam" id="3.40.50.1260:FF:000031">
    <property type="entry name" value="Phosphoglycerate kinase 1"/>
    <property type="match status" value="1"/>
</dbReference>
<sequence length="401" mass="41981">MTAFKTLDDLGDIHGKRALVRVDLNVPMHDGAVSDDTRFRATLPTVTELADKGAIVLLLAHFGRPKGEKRPDMSLSLVTRGYSHVLGRQVQFVPDCQGDAVADALKVLRPGDVAILENTRFHKGEEKNDPALVKAMAANGDLYVNDAFSAAHRAHASTEGLAHLLPAYAGRAMEAELKALEAALGNPERPVAAVVGGAKVSTKLGVLKHLVAKVDHLIIGGGMANTFLAARGVDVGKSLCEHDLTGTAEDILDAAERANCTVHLPYDVVVAKEFAANPPSLRTCNVHEVAADEMILDVGPAAVEALSDALKNCRTLVWNGPLGAFETPPFDAATVSLARYAAALTQEGTLVSVAGGGDTVAALNHAGVADDFTFVSTAGGAFLEWMEGKELPGVKALEPAA</sequence>
<evidence type="ECO:0000313" key="17">
    <source>
        <dbReference type="EMBL" id="SMF60762.1"/>
    </source>
</evidence>
<dbReference type="HAMAP" id="MF_00145">
    <property type="entry name" value="Phosphoglyc_kinase"/>
    <property type="match status" value="1"/>
</dbReference>
<dbReference type="Pfam" id="PF00162">
    <property type="entry name" value="PGK"/>
    <property type="match status" value="1"/>
</dbReference>
<organism evidence="17 18">
    <name type="scientific">Allosphingosinicella indica</name>
    <dbReference type="NCBI Taxonomy" id="941907"/>
    <lineage>
        <taxon>Bacteria</taxon>
        <taxon>Pseudomonadati</taxon>
        <taxon>Pseudomonadota</taxon>
        <taxon>Alphaproteobacteria</taxon>
        <taxon>Sphingomonadales</taxon>
        <taxon>Sphingomonadaceae</taxon>
        <taxon>Allosphingosinicella</taxon>
    </lineage>
</organism>
<evidence type="ECO:0000256" key="7">
    <source>
        <dbReference type="ARBA" id="ARBA00022490"/>
    </source>
</evidence>
<feature type="binding site" evidence="14">
    <location>
        <position position="153"/>
    </location>
    <ligand>
        <name>(2R)-3-phosphoglycerate</name>
        <dbReference type="ChEBI" id="CHEBI:58272"/>
    </ligand>
</feature>
<dbReference type="GO" id="GO:0005524">
    <property type="term" value="F:ATP binding"/>
    <property type="evidence" value="ECO:0007669"/>
    <property type="project" value="UniProtKB-KW"/>
</dbReference>
<dbReference type="PANTHER" id="PTHR11406">
    <property type="entry name" value="PHOSPHOGLYCERATE KINASE"/>
    <property type="match status" value="1"/>
</dbReference>
<dbReference type="UniPathway" id="UPA00109">
    <property type="reaction ID" value="UER00185"/>
</dbReference>
<dbReference type="InterPro" id="IPR015824">
    <property type="entry name" value="Phosphoglycerate_kinase_N"/>
</dbReference>
<feature type="binding site" evidence="13 14">
    <location>
        <begin position="61"/>
        <end position="64"/>
    </location>
    <ligand>
        <name>substrate</name>
    </ligand>
</feature>
<dbReference type="RefSeq" id="WP_085216981.1">
    <property type="nucleotide sequence ID" value="NZ_LT840185.1"/>
</dbReference>
<evidence type="ECO:0000256" key="9">
    <source>
        <dbReference type="ARBA" id="ARBA00022741"/>
    </source>
</evidence>
<dbReference type="AlphaFoldDB" id="A0A1X7FXZ0"/>
<dbReference type="PIRSF" id="PIRSF000724">
    <property type="entry name" value="Pgk"/>
    <property type="match status" value="1"/>
</dbReference>
<comment type="catalytic activity">
    <reaction evidence="1 13 16">
        <text>(2R)-3-phosphoglycerate + ATP = (2R)-3-phospho-glyceroyl phosphate + ADP</text>
        <dbReference type="Rhea" id="RHEA:14801"/>
        <dbReference type="ChEBI" id="CHEBI:30616"/>
        <dbReference type="ChEBI" id="CHEBI:57604"/>
        <dbReference type="ChEBI" id="CHEBI:58272"/>
        <dbReference type="ChEBI" id="CHEBI:456216"/>
        <dbReference type="EC" id="2.7.2.3"/>
    </reaction>
</comment>
<dbReference type="EC" id="2.7.2.3" evidence="5 13"/>
<evidence type="ECO:0000256" key="12">
    <source>
        <dbReference type="ARBA" id="ARBA00023152"/>
    </source>
</evidence>
<feature type="binding site" evidence="13">
    <location>
        <position position="120"/>
    </location>
    <ligand>
        <name>substrate</name>
    </ligand>
</feature>
<evidence type="ECO:0000256" key="5">
    <source>
        <dbReference type="ARBA" id="ARBA00013061"/>
    </source>
</evidence>
<evidence type="ECO:0000256" key="3">
    <source>
        <dbReference type="ARBA" id="ARBA00008982"/>
    </source>
</evidence>
<dbReference type="GO" id="GO:0006094">
    <property type="term" value="P:gluconeogenesis"/>
    <property type="evidence" value="ECO:0007669"/>
    <property type="project" value="TreeGrafter"/>
</dbReference>